<comment type="caution">
    <text evidence="2">The sequence shown here is derived from an EMBL/GenBank/DDBJ whole genome shotgun (WGS) entry which is preliminary data.</text>
</comment>
<dbReference type="InterPro" id="IPR036412">
    <property type="entry name" value="HAD-like_sf"/>
</dbReference>
<keyword evidence="1" id="KW-0732">Signal</keyword>
<dbReference type="InterPro" id="IPR005519">
    <property type="entry name" value="Acid_phosphat_B-like"/>
</dbReference>
<dbReference type="SUPFAM" id="SSF56784">
    <property type="entry name" value="HAD-like"/>
    <property type="match status" value="1"/>
</dbReference>
<evidence type="ECO:0000313" key="3">
    <source>
        <dbReference type="Proteomes" id="UP000269499"/>
    </source>
</evidence>
<dbReference type="InterPro" id="IPR023214">
    <property type="entry name" value="HAD_sf"/>
</dbReference>
<sequence>MRGAKLKTVIFDIDGVIADISNRLKNSLKELGVSEVSSIPRFKRKKFWEIFLSSKYMHLDEPITENIQYIRTLKKQGYRIILLTGRREDTQKQPTLKQLETWNVPYDEIYFRKPGDKRKDVVYKASIVRRLLKRGYEIGEIWDDMEKIAHKLKEIVPNAKIVIYNSNKGKKIL</sequence>
<gene>
    <name evidence="2" type="ORF">DRJ26_04285</name>
</gene>
<organism evidence="2 3">
    <name type="scientific">Thermoproteota archaeon</name>
    <dbReference type="NCBI Taxonomy" id="2056631"/>
    <lineage>
        <taxon>Archaea</taxon>
        <taxon>Thermoproteota</taxon>
    </lineage>
</organism>
<reference evidence="2 3" key="1">
    <citation type="submission" date="2018-06" db="EMBL/GenBank/DDBJ databases">
        <title>Extensive metabolic versatility and redundancy in microbially diverse, dynamic hydrothermal sediments.</title>
        <authorList>
            <person name="Dombrowski N."/>
            <person name="Teske A."/>
            <person name="Baker B.J."/>
        </authorList>
    </citation>
    <scope>NUCLEOTIDE SEQUENCE [LARGE SCALE GENOMIC DNA]</scope>
    <source>
        <strain evidence="2">B20_G2</strain>
    </source>
</reference>
<dbReference type="AlphaFoldDB" id="A0A497EZV9"/>
<dbReference type="Proteomes" id="UP000269499">
    <property type="component" value="Unassembled WGS sequence"/>
</dbReference>
<protein>
    <submittedName>
        <fullName evidence="2">Uncharacterized protein</fullName>
    </submittedName>
</protein>
<dbReference type="Pfam" id="PF03767">
    <property type="entry name" value="Acid_phosphat_B"/>
    <property type="match status" value="1"/>
</dbReference>
<evidence type="ECO:0000313" key="2">
    <source>
        <dbReference type="EMBL" id="RLE52765.1"/>
    </source>
</evidence>
<proteinExistence type="predicted"/>
<dbReference type="EMBL" id="QMRA01000099">
    <property type="protein sequence ID" value="RLE52765.1"/>
    <property type="molecule type" value="Genomic_DNA"/>
</dbReference>
<name>A0A497EZV9_9CREN</name>
<evidence type="ECO:0000256" key="1">
    <source>
        <dbReference type="ARBA" id="ARBA00022729"/>
    </source>
</evidence>
<dbReference type="Gene3D" id="3.40.50.1000">
    <property type="entry name" value="HAD superfamily/HAD-like"/>
    <property type="match status" value="1"/>
</dbReference>
<accession>A0A497EZV9</accession>